<evidence type="ECO:0000313" key="1">
    <source>
        <dbReference type="Ensembl" id="ENSCINP00000021934.2"/>
    </source>
</evidence>
<evidence type="ECO:0000313" key="2">
    <source>
        <dbReference type="Proteomes" id="UP000008144"/>
    </source>
</evidence>
<organism evidence="1 2">
    <name type="scientific">Ciona intestinalis</name>
    <name type="common">Transparent sea squirt</name>
    <name type="synonym">Ascidia intestinalis</name>
    <dbReference type="NCBI Taxonomy" id="7719"/>
    <lineage>
        <taxon>Eukaryota</taxon>
        <taxon>Metazoa</taxon>
        <taxon>Chordata</taxon>
        <taxon>Tunicata</taxon>
        <taxon>Ascidiacea</taxon>
        <taxon>Phlebobranchia</taxon>
        <taxon>Cionidae</taxon>
        <taxon>Ciona</taxon>
    </lineage>
</organism>
<dbReference type="HOGENOM" id="CLU_3146865_0_0_1"/>
<reference evidence="1" key="2">
    <citation type="journal article" date="2008" name="Genome Biol.">
        <title>Improved genome assembly and evidence-based global gene model set for the chordate Ciona intestinalis: new insight into intron and operon populations.</title>
        <authorList>
            <person name="Satou Y."/>
            <person name="Mineta K."/>
            <person name="Ogasawara M."/>
            <person name="Sasakura Y."/>
            <person name="Shoguchi E."/>
            <person name="Ueno K."/>
            <person name="Yamada L."/>
            <person name="Matsumoto J."/>
            <person name="Wasserscheid J."/>
            <person name="Dewar K."/>
            <person name="Wiley G.B."/>
            <person name="Macmil S.L."/>
            <person name="Roe B.A."/>
            <person name="Zeller R.W."/>
            <person name="Hastings K.E."/>
            <person name="Lemaire P."/>
            <person name="Lindquist E."/>
            <person name="Endo T."/>
            <person name="Hotta K."/>
            <person name="Inaba K."/>
        </authorList>
    </citation>
    <scope>NUCLEOTIDE SEQUENCE [LARGE SCALE GENOMIC DNA]</scope>
    <source>
        <strain evidence="1">wild type</strain>
    </source>
</reference>
<dbReference type="InParanoid" id="F6WVD5"/>
<proteinExistence type="predicted"/>
<accession>F6WVD5</accession>
<dbReference type="EMBL" id="EAAA01001446">
    <property type="status" value="NOT_ANNOTATED_CDS"/>
    <property type="molecule type" value="Genomic_DNA"/>
</dbReference>
<keyword evidence="2" id="KW-1185">Reference proteome</keyword>
<reference evidence="1" key="3">
    <citation type="submission" date="2025-08" db="UniProtKB">
        <authorList>
            <consortium name="Ensembl"/>
        </authorList>
    </citation>
    <scope>IDENTIFICATION</scope>
</reference>
<name>F6WVD5_CIOIN</name>
<sequence length="49" mass="5242">MSATDLLYSALIAHLNAHRSALPGSAEETVFSKAHSSKSEVCVLLRVTE</sequence>
<dbReference type="Proteomes" id="UP000008144">
    <property type="component" value="Chromosome 2"/>
</dbReference>
<reference evidence="2" key="1">
    <citation type="journal article" date="2002" name="Science">
        <title>The draft genome of Ciona intestinalis: insights into chordate and vertebrate origins.</title>
        <authorList>
            <person name="Dehal P."/>
            <person name="Satou Y."/>
            <person name="Campbell R.K."/>
            <person name="Chapman J."/>
            <person name="Degnan B."/>
            <person name="De Tomaso A."/>
            <person name="Davidson B."/>
            <person name="Di Gregorio A."/>
            <person name="Gelpke M."/>
            <person name="Goodstein D.M."/>
            <person name="Harafuji N."/>
            <person name="Hastings K.E."/>
            <person name="Ho I."/>
            <person name="Hotta K."/>
            <person name="Huang W."/>
            <person name="Kawashima T."/>
            <person name="Lemaire P."/>
            <person name="Martinez D."/>
            <person name="Meinertzhagen I.A."/>
            <person name="Necula S."/>
            <person name="Nonaka M."/>
            <person name="Putnam N."/>
            <person name="Rash S."/>
            <person name="Saiga H."/>
            <person name="Satake M."/>
            <person name="Terry A."/>
            <person name="Yamada L."/>
            <person name="Wang H.G."/>
            <person name="Awazu S."/>
            <person name="Azumi K."/>
            <person name="Boore J."/>
            <person name="Branno M."/>
            <person name="Chin-Bow S."/>
            <person name="DeSantis R."/>
            <person name="Doyle S."/>
            <person name="Francino P."/>
            <person name="Keys D.N."/>
            <person name="Haga S."/>
            <person name="Hayashi H."/>
            <person name="Hino K."/>
            <person name="Imai K.S."/>
            <person name="Inaba K."/>
            <person name="Kano S."/>
            <person name="Kobayashi K."/>
            <person name="Kobayashi M."/>
            <person name="Lee B.I."/>
            <person name="Makabe K.W."/>
            <person name="Manohar C."/>
            <person name="Matassi G."/>
            <person name="Medina M."/>
            <person name="Mochizuki Y."/>
            <person name="Mount S."/>
            <person name="Morishita T."/>
            <person name="Miura S."/>
            <person name="Nakayama A."/>
            <person name="Nishizaka S."/>
            <person name="Nomoto H."/>
            <person name="Ohta F."/>
            <person name="Oishi K."/>
            <person name="Rigoutsos I."/>
            <person name="Sano M."/>
            <person name="Sasaki A."/>
            <person name="Sasakura Y."/>
            <person name="Shoguchi E."/>
            <person name="Shin-i T."/>
            <person name="Spagnuolo A."/>
            <person name="Stainier D."/>
            <person name="Suzuki M.M."/>
            <person name="Tassy O."/>
            <person name="Takatori N."/>
            <person name="Tokuoka M."/>
            <person name="Yagi K."/>
            <person name="Yoshizaki F."/>
            <person name="Wada S."/>
            <person name="Zhang C."/>
            <person name="Hyatt P.D."/>
            <person name="Larimer F."/>
            <person name="Detter C."/>
            <person name="Doggett N."/>
            <person name="Glavina T."/>
            <person name="Hawkins T."/>
            <person name="Richardson P."/>
            <person name="Lucas S."/>
            <person name="Kohara Y."/>
            <person name="Levine M."/>
            <person name="Satoh N."/>
            <person name="Rokhsar D.S."/>
        </authorList>
    </citation>
    <scope>NUCLEOTIDE SEQUENCE [LARGE SCALE GENOMIC DNA]</scope>
</reference>
<reference evidence="1" key="4">
    <citation type="submission" date="2025-09" db="UniProtKB">
        <authorList>
            <consortium name="Ensembl"/>
        </authorList>
    </citation>
    <scope>IDENTIFICATION</scope>
</reference>
<dbReference type="Ensembl" id="ENSCINT00000022180.2">
    <property type="protein sequence ID" value="ENSCINP00000021934.2"/>
    <property type="gene ID" value="ENSCING00000011489.2"/>
</dbReference>
<dbReference type="AlphaFoldDB" id="F6WVD5"/>
<protein>
    <submittedName>
        <fullName evidence="1">Uncharacterized protein</fullName>
    </submittedName>
</protein>